<reference evidence="3" key="1">
    <citation type="submission" date="2020-10" db="EMBL/GenBank/DDBJ databases">
        <authorList>
            <person name="Kikuchi T."/>
        </authorList>
    </citation>
    <scope>NUCLEOTIDE SEQUENCE</scope>
    <source>
        <strain evidence="3">NKZ352</strain>
    </source>
</reference>
<feature type="region of interest" description="Disordered" evidence="1">
    <location>
        <begin position="105"/>
        <end position="134"/>
    </location>
</feature>
<dbReference type="PANTHER" id="PTHR47250:SF3">
    <property type="entry name" value="HISTONE-LYSINE N-METHYLTRANSFERASE SET-6"/>
    <property type="match status" value="1"/>
</dbReference>
<dbReference type="InterPro" id="IPR001214">
    <property type="entry name" value="SET_dom"/>
</dbReference>
<dbReference type="PANTHER" id="PTHR47250">
    <property type="entry name" value="HISTONE-LYSINE N-METHYLTRANSFERASE SET-6"/>
    <property type="match status" value="1"/>
</dbReference>
<dbReference type="AlphaFoldDB" id="A0A8S1H3Z3"/>
<dbReference type="InterPro" id="IPR053105">
    <property type="entry name" value="Class_V-like_SAM-MTase"/>
</dbReference>
<dbReference type="Pfam" id="PF00856">
    <property type="entry name" value="SET"/>
    <property type="match status" value="1"/>
</dbReference>
<feature type="region of interest" description="Disordered" evidence="1">
    <location>
        <begin position="149"/>
        <end position="183"/>
    </location>
</feature>
<dbReference type="EMBL" id="CAJGYM010000012">
    <property type="protein sequence ID" value="CAD6189894.1"/>
    <property type="molecule type" value="Genomic_DNA"/>
</dbReference>
<dbReference type="OrthoDB" id="616263at2759"/>
<feature type="compositionally biased region" description="Polar residues" evidence="1">
    <location>
        <begin position="166"/>
        <end position="181"/>
    </location>
</feature>
<feature type="domain" description="SET" evidence="2">
    <location>
        <begin position="446"/>
        <end position="585"/>
    </location>
</feature>
<name>A0A8S1H3Z3_9PELO</name>
<dbReference type="SUPFAM" id="SSF82199">
    <property type="entry name" value="SET domain"/>
    <property type="match status" value="1"/>
</dbReference>
<dbReference type="Proteomes" id="UP000835052">
    <property type="component" value="Unassembled WGS sequence"/>
</dbReference>
<gene>
    <name evidence="3" type="ORF">CAUJ_LOCUS5813</name>
</gene>
<sequence>MKGPKRPGLRSGNRKITRRMIATLIGAGPDSEKKQVKKFTKKKVKASTTTATITTNVLEPSEQWTSTSSSGTPSISTRASRSNKNTTPMNEHVLQLLVDARKKMDELDGSSTTSGESSTTMAAQPPVTRKSKRKIRRISARIIETTVGEAPPQIDDMAPPKKISRSSKNSPTDTPKATQDVPNVPKPIVARKDLRVVQHNDQLYLREWDSKTRSRISSDRRLRRHFTLQFGNIRSYIRIRAIQLENCLSRIGSSLTPQKTLESYSFPLQNLFYMSHSHYIAPSVRVLLNPDLTNGKALPIPMYSDIESNSDPGKDLSKVSIPPKFDYITTTNLDYLPSNYLQEIENANVKTVTCNCYATDDGLACWESKTCPCYQLNREFCNLQGGVRGKNARKGHYTCFSSYGPAKIYDTSNDFYSIFGFACGPACKCSGKCANNALAIPADPIFGLEVFRRDARLGFGVRATSSIPMGTAVMEFAGDVVMSEEVNNRDSDDYALRLHNTDDHKQFKDFVEKRLGSFAKKWFSKNWYVDPKARGNVSRYISHGCFPNLGFFRVFQGGLAPHQGHLLLIAMEDIAPGTELQFDYGDNYLTGHSITECLCGTLGCPSQQPFVHLRHFNDEEIRKLLRKRHESALSCYNWVNGIEEPKKEKIPKTNGLPQKS</sequence>
<feature type="compositionally biased region" description="Low complexity" evidence="1">
    <location>
        <begin position="109"/>
        <end position="120"/>
    </location>
</feature>
<dbReference type="SMART" id="SM00317">
    <property type="entry name" value="SET"/>
    <property type="match status" value="1"/>
</dbReference>
<protein>
    <recommendedName>
        <fullName evidence="2">SET domain-containing protein</fullName>
    </recommendedName>
</protein>
<evidence type="ECO:0000259" key="2">
    <source>
        <dbReference type="PROSITE" id="PS50280"/>
    </source>
</evidence>
<keyword evidence="4" id="KW-1185">Reference proteome</keyword>
<organism evidence="3 4">
    <name type="scientific">Caenorhabditis auriculariae</name>
    <dbReference type="NCBI Taxonomy" id="2777116"/>
    <lineage>
        <taxon>Eukaryota</taxon>
        <taxon>Metazoa</taxon>
        <taxon>Ecdysozoa</taxon>
        <taxon>Nematoda</taxon>
        <taxon>Chromadorea</taxon>
        <taxon>Rhabditida</taxon>
        <taxon>Rhabditina</taxon>
        <taxon>Rhabditomorpha</taxon>
        <taxon>Rhabditoidea</taxon>
        <taxon>Rhabditidae</taxon>
        <taxon>Peloderinae</taxon>
        <taxon>Caenorhabditis</taxon>
    </lineage>
</organism>
<dbReference type="Gene3D" id="2.170.270.10">
    <property type="entry name" value="SET domain"/>
    <property type="match status" value="1"/>
</dbReference>
<feature type="compositionally biased region" description="Low complexity" evidence="1">
    <location>
        <begin position="65"/>
        <end position="80"/>
    </location>
</feature>
<comment type="caution">
    <text evidence="3">The sequence shown here is derived from an EMBL/GenBank/DDBJ whole genome shotgun (WGS) entry which is preliminary data.</text>
</comment>
<feature type="region of interest" description="Disordered" evidence="1">
    <location>
        <begin position="48"/>
        <end position="89"/>
    </location>
</feature>
<evidence type="ECO:0000256" key="1">
    <source>
        <dbReference type="SAM" id="MobiDB-lite"/>
    </source>
</evidence>
<dbReference type="InterPro" id="IPR046341">
    <property type="entry name" value="SET_dom_sf"/>
</dbReference>
<proteinExistence type="predicted"/>
<evidence type="ECO:0000313" key="4">
    <source>
        <dbReference type="Proteomes" id="UP000835052"/>
    </source>
</evidence>
<evidence type="ECO:0000313" key="3">
    <source>
        <dbReference type="EMBL" id="CAD6189894.1"/>
    </source>
</evidence>
<accession>A0A8S1H3Z3</accession>
<dbReference type="PROSITE" id="PS50280">
    <property type="entry name" value="SET"/>
    <property type="match status" value="1"/>
</dbReference>